<reference evidence="3" key="1">
    <citation type="submission" date="2024-07" db="EMBL/GenBank/DDBJ databases">
        <title>Two chromosome-level genome assemblies of Korean endemic species Abeliophyllum distichum and Forsythia ovata (Oleaceae).</title>
        <authorList>
            <person name="Jang H."/>
        </authorList>
    </citation>
    <scope>NUCLEOTIDE SEQUENCE [LARGE SCALE GENOMIC DNA]</scope>
</reference>
<evidence type="ECO:0000256" key="1">
    <source>
        <dbReference type="SAM" id="MobiDB-lite"/>
    </source>
</evidence>
<feature type="compositionally biased region" description="Pro residues" evidence="1">
    <location>
        <begin position="118"/>
        <end position="134"/>
    </location>
</feature>
<name>A0ABD1NTC5_9LAMI</name>
<comment type="caution">
    <text evidence="2">The sequence shown here is derived from an EMBL/GenBank/DDBJ whole genome shotgun (WGS) entry which is preliminary data.</text>
</comment>
<dbReference type="EMBL" id="JBFOLK010000258">
    <property type="protein sequence ID" value="KAL2454855.1"/>
    <property type="molecule type" value="Genomic_DNA"/>
</dbReference>
<feature type="region of interest" description="Disordered" evidence="1">
    <location>
        <begin position="101"/>
        <end position="149"/>
    </location>
</feature>
<organism evidence="2 3">
    <name type="scientific">Abeliophyllum distichum</name>
    <dbReference type="NCBI Taxonomy" id="126358"/>
    <lineage>
        <taxon>Eukaryota</taxon>
        <taxon>Viridiplantae</taxon>
        <taxon>Streptophyta</taxon>
        <taxon>Embryophyta</taxon>
        <taxon>Tracheophyta</taxon>
        <taxon>Spermatophyta</taxon>
        <taxon>Magnoliopsida</taxon>
        <taxon>eudicotyledons</taxon>
        <taxon>Gunneridae</taxon>
        <taxon>Pentapetalae</taxon>
        <taxon>asterids</taxon>
        <taxon>lamiids</taxon>
        <taxon>Lamiales</taxon>
        <taxon>Oleaceae</taxon>
        <taxon>Forsythieae</taxon>
        <taxon>Abeliophyllum</taxon>
    </lineage>
</organism>
<proteinExistence type="predicted"/>
<dbReference type="AlphaFoldDB" id="A0ABD1NTC5"/>
<accession>A0ABD1NTC5</accession>
<protein>
    <submittedName>
        <fullName evidence="2">Biotin carboxyl carrier protein of acetyl-CoA carboxylase 1</fullName>
    </submittedName>
</protein>
<evidence type="ECO:0000313" key="2">
    <source>
        <dbReference type="EMBL" id="KAL2454855.1"/>
    </source>
</evidence>
<evidence type="ECO:0000313" key="3">
    <source>
        <dbReference type="Proteomes" id="UP001604336"/>
    </source>
</evidence>
<keyword evidence="3" id="KW-1185">Reference proteome</keyword>
<dbReference type="Proteomes" id="UP001604336">
    <property type="component" value="Unassembled WGS sequence"/>
</dbReference>
<gene>
    <name evidence="2" type="ORF">Adt_47639</name>
</gene>
<sequence length="163" mass="17388">MGLQSGWKYSSLVIAQLNVAVDGSSNAAARTPAKAEVSPEANDVNPSTDLLLWPQKNQYPSLLLKLLVLLVDSEDIVEIQLKQLDSELFICKKEALPPPPTPVTMVQSHTPPAVLPSLPTPSPASSPAPTPAPSAPEVKKSSSSLPPFKCPLLNINRNYIAHP</sequence>